<comment type="similarity">
    <text evidence="1">Belongs to the UPF0545 family.</text>
</comment>
<evidence type="ECO:0000256" key="5">
    <source>
        <dbReference type="SAM" id="MobiDB-lite"/>
    </source>
</evidence>
<dbReference type="Proteomes" id="UP001652626">
    <property type="component" value="Chromosome 8"/>
</dbReference>
<dbReference type="RefSeq" id="XP_026494893.1">
    <property type="nucleotide sequence ID" value="XM_026639108.2"/>
</dbReference>
<dbReference type="AlphaFoldDB" id="A0A8B8ICT8"/>
<dbReference type="PANTHER" id="PTHR28052">
    <property type="entry name" value="UPF0545 PROTEIN C22ORF39"/>
    <property type="match status" value="1"/>
</dbReference>
<dbReference type="GO" id="GO:0043083">
    <property type="term" value="C:synaptic cleft"/>
    <property type="evidence" value="ECO:0007669"/>
    <property type="project" value="UniProtKB-SubCell"/>
</dbReference>
<accession>A0A8B8ICT8</accession>
<feature type="region of interest" description="Disordered" evidence="5">
    <location>
        <begin position="1"/>
        <end position="30"/>
    </location>
</feature>
<keyword evidence="6" id="KW-1185">Reference proteome</keyword>
<dbReference type="GeneID" id="113399853"/>
<gene>
    <name evidence="7" type="primary">LOC113399853</name>
</gene>
<sequence>MSQNNSDNINIDRKNDSESSTNGEEASPTIDPTEKWLIRDCEIYEDEYDDCTSFRARFHQYFIHGESLDCNQWKKDYVNCCKWVKDNDTKAADALIKSEKIRRLKRLTAHYQNDTWKKRESPPTDWEKPLPEWMIKRDQNTYLAQKAQEMREGKLDDDKSLCVIM</sequence>
<evidence type="ECO:0000256" key="4">
    <source>
        <dbReference type="ARBA" id="ARBA00044235"/>
    </source>
</evidence>
<organism evidence="6 7">
    <name type="scientific">Vanessa tameamea</name>
    <name type="common">Kamehameha butterfly</name>
    <dbReference type="NCBI Taxonomy" id="334116"/>
    <lineage>
        <taxon>Eukaryota</taxon>
        <taxon>Metazoa</taxon>
        <taxon>Ecdysozoa</taxon>
        <taxon>Arthropoda</taxon>
        <taxon>Hexapoda</taxon>
        <taxon>Insecta</taxon>
        <taxon>Pterygota</taxon>
        <taxon>Neoptera</taxon>
        <taxon>Endopterygota</taxon>
        <taxon>Lepidoptera</taxon>
        <taxon>Glossata</taxon>
        <taxon>Ditrysia</taxon>
        <taxon>Papilionoidea</taxon>
        <taxon>Nymphalidae</taxon>
        <taxon>Nymphalinae</taxon>
        <taxon>Vanessa</taxon>
    </lineage>
</organism>
<evidence type="ECO:0000313" key="6">
    <source>
        <dbReference type="Proteomes" id="UP001652626"/>
    </source>
</evidence>
<evidence type="ECO:0000313" key="7">
    <source>
        <dbReference type="RefSeq" id="XP_026494893.1"/>
    </source>
</evidence>
<name>A0A8B8ICT8_VANTA</name>
<proteinExistence type="inferred from homology"/>
<protein>
    <recommendedName>
        <fullName evidence="3">Synaptic plasticity regulator PANTS</fullName>
    </recommendedName>
    <alternativeName>
        <fullName evidence="4">Plasticity-associated neural transcript short</fullName>
    </alternativeName>
</protein>
<dbReference type="OrthoDB" id="5946508at2759"/>
<reference evidence="7" key="1">
    <citation type="submission" date="2025-08" db="UniProtKB">
        <authorList>
            <consortium name="RefSeq"/>
        </authorList>
    </citation>
    <scope>IDENTIFICATION</scope>
    <source>
        <tissue evidence="7">Whole body</tissue>
    </source>
</reference>
<evidence type="ECO:0000256" key="2">
    <source>
        <dbReference type="ARBA" id="ARBA00043942"/>
    </source>
</evidence>
<evidence type="ECO:0000256" key="3">
    <source>
        <dbReference type="ARBA" id="ARBA00044072"/>
    </source>
</evidence>
<dbReference type="Pfam" id="PF11326">
    <property type="entry name" value="PANTS-like"/>
    <property type="match status" value="1"/>
</dbReference>
<dbReference type="OMA" id="KSSCTIM"/>
<comment type="subcellular location">
    <subcellularLocation>
        <location evidence="2">Synaptic cleft</location>
    </subcellularLocation>
</comment>
<dbReference type="InterPro" id="IPR021475">
    <property type="entry name" value="Pants/Emi1-like"/>
</dbReference>
<evidence type="ECO:0000256" key="1">
    <source>
        <dbReference type="ARBA" id="ARBA00006412"/>
    </source>
</evidence>
<dbReference type="PANTHER" id="PTHR28052:SF1">
    <property type="entry name" value="UPF0545 PROTEIN C22ORF39"/>
    <property type="match status" value="1"/>
</dbReference>